<dbReference type="InterPro" id="IPR005748">
    <property type="entry name" value="DNA_mismatch_repair_MutS"/>
</dbReference>
<dbReference type="InterPro" id="IPR007696">
    <property type="entry name" value="DNA_mismatch_repair_MutS_core"/>
</dbReference>
<comment type="similarity">
    <text evidence="1 9 10">Belongs to the DNA mismatch repair MutS family.</text>
</comment>
<evidence type="ECO:0000256" key="1">
    <source>
        <dbReference type="ARBA" id="ARBA00006271"/>
    </source>
</evidence>
<feature type="compositionally biased region" description="Polar residues" evidence="11">
    <location>
        <begin position="1"/>
        <end position="14"/>
    </location>
</feature>
<reference evidence="13 14" key="1">
    <citation type="submission" date="2017-06" db="EMBL/GenBank/DDBJ databases">
        <title>Genome sequencing of cyanobaciteial culture collection at National Institute for Environmental Studies (NIES).</title>
        <authorList>
            <person name="Hirose Y."/>
            <person name="Shimura Y."/>
            <person name="Fujisawa T."/>
            <person name="Nakamura Y."/>
            <person name="Kawachi M."/>
        </authorList>
    </citation>
    <scope>NUCLEOTIDE SEQUENCE [LARGE SCALE GENOMIC DNA]</scope>
    <source>
        <strain evidence="13 14">NIES-21</strain>
    </source>
</reference>
<evidence type="ECO:0000256" key="5">
    <source>
        <dbReference type="ARBA" id="ARBA00022840"/>
    </source>
</evidence>
<protein>
    <recommendedName>
        <fullName evidence="2 9">DNA mismatch repair protein MutS</fullName>
    </recommendedName>
</protein>
<dbReference type="Proteomes" id="UP000218287">
    <property type="component" value="Chromosome"/>
</dbReference>
<feature type="binding site" evidence="9">
    <location>
        <begin position="660"/>
        <end position="667"/>
    </location>
    <ligand>
        <name>ATP</name>
        <dbReference type="ChEBI" id="CHEBI:30616"/>
    </ligand>
</feature>
<evidence type="ECO:0000259" key="12">
    <source>
        <dbReference type="PROSITE" id="PS00486"/>
    </source>
</evidence>
<dbReference type="PANTHER" id="PTHR11361">
    <property type="entry name" value="DNA MISMATCH REPAIR PROTEIN MUTS FAMILY MEMBER"/>
    <property type="match status" value="1"/>
</dbReference>
<evidence type="ECO:0000256" key="9">
    <source>
        <dbReference type="HAMAP-Rule" id="MF_00096"/>
    </source>
</evidence>
<dbReference type="Gene3D" id="3.30.420.110">
    <property type="entry name" value="MutS, connector domain"/>
    <property type="match status" value="1"/>
</dbReference>
<evidence type="ECO:0000256" key="3">
    <source>
        <dbReference type="ARBA" id="ARBA00022741"/>
    </source>
</evidence>
<feature type="region of interest" description="Disordered" evidence="11">
    <location>
        <begin position="1"/>
        <end position="25"/>
    </location>
</feature>
<dbReference type="Gene3D" id="3.40.50.300">
    <property type="entry name" value="P-loop containing nucleotide triphosphate hydrolases"/>
    <property type="match status" value="1"/>
</dbReference>
<dbReference type="SUPFAM" id="SSF48334">
    <property type="entry name" value="DNA repair protein MutS, domain III"/>
    <property type="match status" value="1"/>
</dbReference>
<dbReference type="Gene3D" id="1.10.1420.10">
    <property type="match status" value="2"/>
</dbReference>
<evidence type="ECO:0000256" key="2">
    <source>
        <dbReference type="ARBA" id="ARBA00021982"/>
    </source>
</evidence>
<dbReference type="OrthoDB" id="9802448at2"/>
<proteinExistence type="inferred from homology"/>
<dbReference type="InterPro" id="IPR007695">
    <property type="entry name" value="DNA_mismatch_repair_MutS-lik_N"/>
</dbReference>
<dbReference type="HAMAP" id="MF_00096">
    <property type="entry name" value="MutS"/>
    <property type="match status" value="1"/>
</dbReference>
<evidence type="ECO:0000256" key="6">
    <source>
        <dbReference type="ARBA" id="ARBA00023125"/>
    </source>
</evidence>
<evidence type="ECO:0000256" key="10">
    <source>
        <dbReference type="RuleBase" id="RU003756"/>
    </source>
</evidence>
<feature type="domain" description="DNA mismatch repair proteins mutS family" evidence="12">
    <location>
        <begin position="734"/>
        <end position="750"/>
    </location>
</feature>
<dbReference type="InterPro" id="IPR017261">
    <property type="entry name" value="DNA_mismatch_repair_MutS/MSH"/>
</dbReference>
<gene>
    <name evidence="9" type="primary">mutS</name>
    <name evidence="13" type="ORF">NIES21_39810</name>
</gene>
<dbReference type="NCBIfam" id="NF003810">
    <property type="entry name" value="PRK05399.1"/>
    <property type="match status" value="1"/>
</dbReference>
<keyword evidence="7 9" id="KW-0234">DNA repair</keyword>
<dbReference type="EMBL" id="AP018174">
    <property type="protein sequence ID" value="BAY18138.1"/>
    <property type="molecule type" value="Genomic_DNA"/>
</dbReference>
<evidence type="ECO:0000313" key="13">
    <source>
        <dbReference type="EMBL" id="BAY18138.1"/>
    </source>
</evidence>
<dbReference type="GO" id="GO:0005829">
    <property type="term" value="C:cytosol"/>
    <property type="evidence" value="ECO:0007669"/>
    <property type="project" value="TreeGrafter"/>
</dbReference>
<keyword evidence="6 9" id="KW-0238">DNA-binding</keyword>
<dbReference type="Pfam" id="PF05190">
    <property type="entry name" value="MutS_IV"/>
    <property type="match status" value="1"/>
</dbReference>
<dbReference type="SMART" id="SM00534">
    <property type="entry name" value="MUTSac"/>
    <property type="match status" value="1"/>
</dbReference>
<name>A0A1Z4GLA8_9CYAN</name>
<dbReference type="PROSITE" id="PS00486">
    <property type="entry name" value="DNA_MISMATCH_REPAIR_2"/>
    <property type="match status" value="1"/>
</dbReference>
<dbReference type="PANTHER" id="PTHR11361:SF34">
    <property type="entry name" value="DNA MISMATCH REPAIR PROTEIN MSH1, MITOCHONDRIAL"/>
    <property type="match status" value="1"/>
</dbReference>
<dbReference type="PIRSF" id="PIRSF037677">
    <property type="entry name" value="DNA_mis_repair_Msh6"/>
    <property type="match status" value="1"/>
</dbReference>
<dbReference type="NCBIfam" id="TIGR01070">
    <property type="entry name" value="mutS1"/>
    <property type="match status" value="1"/>
</dbReference>
<dbReference type="GO" id="GO:0006298">
    <property type="term" value="P:mismatch repair"/>
    <property type="evidence" value="ECO:0007669"/>
    <property type="project" value="UniProtKB-UniRule"/>
</dbReference>
<comment type="function">
    <text evidence="8 9">This protein is involved in the repair of mismatches in DNA. It is possible that it carries out the mismatch recognition step. This protein has a weak ATPase activity.</text>
</comment>
<dbReference type="InterPro" id="IPR036678">
    <property type="entry name" value="MutS_con_dom_sf"/>
</dbReference>
<evidence type="ECO:0000313" key="14">
    <source>
        <dbReference type="Proteomes" id="UP000218287"/>
    </source>
</evidence>
<dbReference type="InterPro" id="IPR045076">
    <property type="entry name" value="MutS"/>
</dbReference>
<evidence type="ECO:0000256" key="8">
    <source>
        <dbReference type="ARBA" id="ARBA00024647"/>
    </source>
</evidence>
<dbReference type="SMART" id="SM00533">
    <property type="entry name" value="MUTSd"/>
    <property type="match status" value="1"/>
</dbReference>
<keyword evidence="5 9" id="KW-0067">ATP-binding</keyword>
<dbReference type="Pfam" id="PF00488">
    <property type="entry name" value="MutS_V"/>
    <property type="match status" value="1"/>
</dbReference>
<accession>A0A1Z4GLA8</accession>
<sequence length="856" mass="95025">MTASDSDNQSTESHQPPAPHADTRLVDRSKLSKMYQHYVEVKDQHPHALLLYRVGDFFETFFQDAVTVSRELELVLTSKHGGEAGRVAMTGVPHHAWERYTTLLVEKGYAVVICDQVEDASEAVGLVRREVTRILTPGTLLEEGMLKSSRNNYLAAVVIAATHWGLAYADISTGEFLTTQGSDLEHLTQELMRLQPSEVLVPTNAPDLGVLLRPGETSPHLPQCLPPSFCYSLRSQVPFSQGEARSKLLQKFKVRSLEGLGCDHLPLAVRAAGGLLEYVEDTQKENTVSLQRLRTYTLTDYLIIDHQTRRNLEITQTVRDGTFHGSLLWALDRTSTAMGSRALRRWLLQPLLDIKGIRSRQDTIQELKENTPLRQDLRYLLRQIYDLERLTGRASSGTANARDLIALADSLSRLPELARVVADAVSPFLKALQKVPPVLEELAQKIQAHLVEAPPIHLKEGGLIRPGVNVLLDERKAAVEADHQWIANLEVDERARTGIPTLKVGFNETFGYYISISRTKADQVPANYIRKQTLKNEERYITPELKEREARILSARDDLYKLEYEIFVALREEVGEQAEAIRQLSRAVAAADVLCGLAELAVQQGYFRPEMISGRELEIVDGRHPVVEQSLPAGFFVPNSTQLGQDSSTKDNPDLIILTGPNASGKSCYLRQVGLIQLMAQIGSFVPVKSAKLGICDRIFTRVGAVDDLATGQSTFMVEMNETANILNHATSRSLVLLDEIGRGTATFDGLSIAWAVAEYLAIEIRSRTIFATHYHELNELAGMLTNVANYQVTVKELPDQIIFLHQVQPGGADKSYGIEAGRLAGLPAVVIQRAKQVMGQIEKHSKIAIGLKNLT</sequence>
<dbReference type="SUPFAM" id="SSF53150">
    <property type="entry name" value="DNA repair protein MutS, domain II"/>
    <property type="match status" value="1"/>
</dbReference>
<evidence type="ECO:0000256" key="4">
    <source>
        <dbReference type="ARBA" id="ARBA00022763"/>
    </source>
</evidence>
<evidence type="ECO:0000256" key="11">
    <source>
        <dbReference type="SAM" id="MobiDB-lite"/>
    </source>
</evidence>
<dbReference type="InterPro" id="IPR007860">
    <property type="entry name" value="DNA_mmatch_repair_MutS_con_dom"/>
</dbReference>
<dbReference type="Pfam" id="PF05192">
    <property type="entry name" value="MutS_III"/>
    <property type="match status" value="1"/>
</dbReference>
<dbReference type="AlphaFoldDB" id="A0A1Z4GLA8"/>
<dbReference type="FunFam" id="1.10.1420.10:FF:000001">
    <property type="entry name" value="DNA mismatch repair protein MutS"/>
    <property type="match status" value="1"/>
</dbReference>
<dbReference type="InterPro" id="IPR016151">
    <property type="entry name" value="DNA_mismatch_repair_MutS_N"/>
</dbReference>
<dbReference type="Gene3D" id="3.40.1170.10">
    <property type="entry name" value="DNA repair protein MutS, domain I"/>
    <property type="match status" value="1"/>
</dbReference>
<dbReference type="SUPFAM" id="SSF55271">
    <property type="entry name" value="DNA repair protein MutS, domain I"/>
    <property type="match status" value="1"/>
</dbReference>
<dbReference type="GO" id="GO:0140664">
    <property type="term" value="F:ATP-dependent DNA damage sensor activity"/>
    <property type="evidence" value="ECO:0007669"/>
    <property type="project" value="InterPro"/>
</dbReference>
<dbReference type="InterPro" id="IPR000432">
    <property type="entry name" value="DNA_mismatch_repair_MutS_C"/>
</dbReference>
<dbReference type="InterPro" id="IPR036187">
    <property type="entry name" value="DNA_mismatch_repair_MutS_sf"/>
</dbReference>
<keyword evidence="14" id="KW-1185">Reference proteome</keyword>
<keyword evidence="3 9" id="KW-0547">Nucleotide-binding</keyword>
<dbReference type="InterPro" id="IPR007861">
    <property type="entry name" value="DNA_mismatch_repair_MutS_clamp"/>
</dbReference>
<dbReference type="SUPFAM" id="SSF52540">
    <property type="entry name" value="P-loop containing nucleoside triphosphate hydrolases"/>
    <property type="match status" value="1"/>
</dbReference>
<dbReference type="Pfam" id="PF01624">
    <property type="entry name" value="MutS_I"/>
    <property type="match status" value="1"/>
</dbReference>
<dbReference type="Pfam" id="PF05188">
    <property type="entry name" value="MutS_II"/>
    <property type="match status" value="1"/>
</dbReference>
<dbReference type="GO" id="GO:0003684">
    <property type="term" value="F:damaged DNA binding"/>
    <property type="evidence" value="ECO:0007669"/>
    <property type="project" value="UniProtKB-UniRule"/>
</dbReference>
<keyword evidence="4 9" id="KW-0227">DNA damage</keyword>
<dbReference type="CDD" id="cd03284">
    <property type="entry name" value="ABC_MutS1"/>
    <property type="match status" value="1"/>
</dbReference>
<dbReference type="InterPro" id="IPR027417">
    <property type="entry name" value="P-loop_NTPase"/>
</dbReference>
<dbReference type="GO" id="GO:0030983">
    <property type="term" value="F:mismatched DNA binding"/>
    <property type="evidence" value="ECO:0007669"/>
    <property type="project" value="InterPro"/>
</dbReference>
<evidence type="ECO:0000256" key="7">
    <source>
        <dbReference type="ARBA" id="ARBA00023204"/>
    </source>
</evidence>
<dbReference type="GO" id="GO:0005524">
    <property type="term" value="F:ATP binding"/>
    <property type="evidence" value="ECO:0007669"/>
    <property type="project" value="UniProtKB-UniRule"/>
</dbReference>
<organism evidence="13 14">
    <name type="scientific">Anabaenopsis circularis NIES-21</name>
    <dbReference type="NCBI Taxonomy" id="1085406"/>
    <lineage>
        <taxon>Bacteria</taxon>
        <taxon>Bacillati</taxon>
        <taxon>Cyanobacteriota</taxon>
        <taxon>Cyanophyceae</taxon>
        <taxon>Nostocales</taxon>
        <taxon>Nodulariaceae</taxon>
        <taxon>Anabaenopsis</taxon>
    </lineage>
</organism>
<dbReference type="FunFam" id="3.40.50.300:FF:000870">
    <property type="entry name" value="MutS protein homolog 4"/>
    <property type="match status" value="1"/>
</dbReference>